<dbReference type="RefSeq" id="WP_105045336.1">
    <property type="nucleotide sequence ID" value="NZ_CP150662.1"/>
</dbReference>
<evidence type="ECO:0000256" key="1">
    <source>
        <dbReference type="SAM" id="Coils"/>
    </source>
</evidence>
<protein>
    <recommendedName>
        <fullName evidence="4">Adhesin domain-containing protein</fullName>
    </recommendedName>
</protein>
<proteinExistence type="predicted"/>
<reference evidence="2 3" key="1">
    <citation type="submission" date="2016-12" db="EMBL/GenBank/DDBJ databases">
        <title>Trade-off between light-utilization and light-protection in marine flavobacteria.</title>
        <authorList>
            <person name="Kumagai Y."/>
            <person name="Yoshizawa S."/>
            <person name="Kogure K."/>
            <person name="Iwasaki W."/>
        </authorList>
    </citation>
    <scope>NUCLEOTIDE SEQUENCE [LARGE SCALE GENOMIC DNA]</scope>
    <source>
        <strain evidence="2 3">KCTC 22729</strain>
    </source>
</reference>
<feature type="coiled-coil region" evidence="1">
    <location>
        <begin position="200"/>
        <end position="257"/>
    </location>
</feature>
<comment type="caution">
    <text evidence="2">The sequence shown here is derived from an EMBL/GenBank/DDBJ whole genome shotgun (WGS) entry which is preliminary data.</text>
</comment>
<evidence type="ECO:0000313" key="3">
    <source>
        <dbReference type="Proteomes" id="UP000237608"/>
    </source>
</evidence>
<accession>A0A2S7W991</accession>
<dbReference type="CDD" id="cd22249">
    <property type="entry name" value="UDM1_RNF168_RNF169-like"/>
    <property type="match status" value="1"/>
</dbReference>
<dbReference type="AlphaFoldDB" id="A0A2S7W991"/>
<sequence>MNYKFYKTVIPFVVMFATTSIFAQKYDRKYNEKFNVDKDVEIAINASNTEISVSNWDKNEVEITAFIEIEGVSKEAAEKYFKNWNFEALGNKSKVKITTQTNNRFPFNNEVVFLDNSNFNFPNVFELDSTFMEKIVMPKVDFDFNFNNDFVFWDASSIDNLVGKNGKYSFHWKDGENDIKIESKEDWEKFKKSKDYKKWKDKMEKDREKMRKEFEASREKMKNEIEKNKIYIQKIDKEKMRQQLEKARQELAKVKMHFATESDNVMIDGKKVKITKKIEIKAPKGATFDLNTRHCKVKLPNTVAFGNVKYGSFDAINLNNSKLTINYSPVNINDISTSNLFLNNVTDAKIASVTNTKINTNYSNVTIQNIHKNVELSTKFGDLNIQKIHADYAKLLLYLNYTNAIVNLQNLDKNLLFEIKSMTNSTANPSMKLNVLNEKSKKINGNFTIKTKDSTFFINGKYSQIAVNQ</sequence>
<evidence type="ECO:0008006" key="4">
    <source>
        <dbReference type="Google" id="ProtNLM"/>
    </source>
</evidence>
<keyword evidence="1" id="KW-0175">Coiled coil</keyword>
<dbReference type="Proteomes" id="UP000237608">
    <property type="component" value="Unassembled WGS sequence"/>
</dbReference>
<keyword evidence="3" id="KW-1185">Reference proteome</keyword>
<organism evidence="2 3">
    <name type="scientific">Polaribacter gangjinensis</name>
    <dbReference type="NCBI Taxonomy" id="574710"/>
    <lineage>
        <taxon>Bacteria</taxon>
        <taxon>Pseudomonadati</taxon>
        <taxon>Bacteroidota</taxon>
        <taxon>Flavobacteriia</taxon>
        <taxon>Flavobacteriales</taxon>
        <taxon>Flavobacteriaceae</taxon>
    </lineage>
</organism>
<evidence type="ECO:0000313" key="2">
    <source>
        <dbReference type="EMBL" id="PQJ74188.1"/>
    </source>
</evidence>
<gene>
    <name evidence="2" type="ORF">BTO13_02360</name>
</gene>
<name>A0A2S7W991_9FLAO</name>
<dbReference type="OrthoDB" id="1420424at2"/>
<dbReference type="EMBL" id="MSCL01000001">
    <property type="protein sequence ID" value="PQJ74188.1"/>
    <property type="molecule type" value="Genomic_DNA"/>
</dbReference>